<feature type="region of interest" description="Disordered" evidence="1">
    <location>
        <begin position="234"/>
        <end position="259"/>
    </location>
</feature>
<dbReference type="Proteomes" id="UP001071777">
    <property type="component" value="Unassembled WGS sequence"/>
</dbReference>
<organism evidence="2 3">
    <name type="scientific">Cryptosporidium canis</name>
    <dbReference type="NCBI Taxonomy" id="195482"/>
    <lineage>
        <taxon>Eukaryota</taxon>
        <taxon>Sar</taxon>
        <taxon>Alveolata</taxon>
        <taxon>Apicomplexa</taxon>
        <taxon>Conoidasida</taxon>
        <taxon>Coccidia</taxon>
        <taxon>Eucoccidiorida</taxon>
        <taxon>Eimeriorina</taxon>
        <taxon>Cryptosporidiidae</taxon>
        <taxon>Cryptosporidium</taxon>
    </lineage>
</organism>
<sequence length="410" mass="45210">MSETRRSFLGSIANGVSNFIMGSDEKEYNLRNVARASASFAKPIIGQVSGIVESGKNSISESFVWKDYHRSYISTEEAIDLASTTAREVESSEPEEFKSKYEEKLRSRSQVFSYPSPRLDTLSEVFSNSRERIQNCPVLSKIGSYGCSAYQGLKSGSLRLFAGARELVYRIFSYVKEHIKCCDLKTILWSTRGDCTTLSMGSSTASTKGSTTIDILRSISPRFRPWEAPLRTLDGPGGTAESLSTNEEEELGGTHSCSLCGKEPPMQPESRYCLESSRPCRSKQDLTQTWKLKKNWVLGLYTLKGPTAPFPPDLLICMLELDEVVSGLPDDEEKNDFPHEVKEGEDFGEIPEVTFLGAHTPGWEKDVHPDYVHKEGDADGVQDELEAVIGPPGGGEALVPEIAPEYVAGS</sequence>
<evidence type="ECO:0000313" key="2">
    <source>
        <dbReference type="EMBL" id="KAJ1612619.1"/>
    </source>
</evidence>
<keyword evidence="3" id="KW-1185">Reference proteome</keyword>
<protein>
    <submittedName>
        <fullName evidence="2">Uncharacterized protein</fullName>
    </submittedName>
</protein>
<evidence type="ECO:0000256" key="1">
    <source>
        <dbReference type="SAM" id="MobiDB-lite"/>
    </source>
</evidence>
<evidence type="ECO:0000313" key="3">
    <source>
        <dbReference type="Proteomes" id="UP001071777"/>
    </source>
</evidence>
<comment type="caution">
    <text evidence="2">The sequence shown here is derived from an EMBL/GenBank/DDBJ whole genome shotgun (WGS) entry which is preliminary data.</text>
</comment>
<proteinExistence type="predicted"/>
<name>A0ABQ8P9S0_9CRYT</name>
<dbReference type="EMBL" id="JAPCXB010000043">
    <property type="protein sequence ID" value="KAJ1612619.1"/>
    <property type="molecule type" value="Genomic_DNA"/>
</dbReference>
<gene>
    <name evidence="2" type="ORF">OJ252_1181</name>
</gene>
<accession>A0ABQ8P9S0</accession>
<reference evidence="2" key="1">
    <citation type="submission" date="2022-10" db="EMBL/GenBank/DDBJ databases">
        <title>Adaptive evolution leads to modifications in subtelomeric GC content in a zoonotic Cryptosporidium species.</title>
        <authorList>
            <person name="Li J."/>
            <person name="Feng Y."/>
            <person name="Xiao L."/>
        </authorList>
    </citation>
    <scope>NUCLEOTIDE SEQUENCE</scope>
    <source>
        <strain evidence="2">25894</strain>
    </source>
</reference>